<evidence type="ECO:0000313" key="3">
    <source>
        <dbReference type="Proteomes" id="UP001459277"/>
    </source>
</evidence>
<evidence type="ECO:0000259" key="1">
    <source>
        <dbReference type="Pfam" id="PF00078"/>
    </source>
</evidence>
<keyword evidence="3" id="KW-1185">Reference proteome</keyword>
<organism evidence="2 3">
    <name type="scientific">Lithocarpus litseifolius</name>
    <dbReference type="NCBI Taxonomy" id="425828"/>
    <lineage>
        <taxon>Eukaryota</taxon>
        <taxon>Viridiplantae</taxon>
        <taxon>Streptophyta</taxon>
        <taxon>Embryophyta</taxon>
        <taxon>Tracheophyta</taxon>
        <taxon>Spermatophyta</taxon>
        <taxon>Magnoliopsida</taxon>
        <taxon>eudicotyledons</taxon>
        <taxon>Gunneridae</taxon>
        <taxon>Pentapetalae</taxon>
        <taxon>rosids</taxon>
        <taxon>fabids</taxon>
        <taxon>Fagales</taxon>
        <taxon>Fagaceae</taxon>
        <taxon>Lithocarpus</taxon>
    </lineage>
</organism>
<accession>A0AAW2D1K4</accession>
<proteinExistence type="predicted"/>
<feature type="domain" description="Reverse transcriptase" evidence="1">
    <location>
        <begin position="110"/>
        <end position="211"/>
    </location>
</feature>
<dbReference type="SUPFAM" id="SSF56672">
    <property type="entry name" value="DNA/RNA polymerases"/>
    <property type="match status" value="1"/>
</dbReference>
<dbReference type="PANTHER" id="PTHR33116:SF86">
    <property type="entry name" value="REVERSE TRANSCRIPTASE DOMAIN-CONTAINING PROTEIN"/>
    <property type="match status" value="1"/>
</dbReference>
<reference evidence="2 3" key="1">
    <citation type="submission" date="2024-01" db="EMBL/GenBank/DDBJ databases">
        <title>A telomere-to-telomere, gap-free genome of sweet tea (Lithocarpus litseifolius).</title>
        <authorList>
            <person name="Zhou J."/>
        </authorList>
    </citation>
    <scope>NUCLEOTIDE SEQUENCE [LARGE SCALE GENOMIC DNA]</scope>
    <source>
        <strain evidence="2">Zhou-2022a</strain>
        <tissue evidence="2">Leaf</tissue>
    </source>
</reference>
<sequence length="397" mass="44931">METCVRGDRAREITDLLSFDGAIHTDTIGYAGGLWVLWNADRVDIALLSSTEQEIHVEVKVIAGDFNEPLFSEDKFGGRSLEDELLKELDLMLNQVDELWALKSRGPETLGNYRPVSLCNTVYKVVTKIIVARLRPYLDKLISPMQTAFVPGRKWNDNVIIAQEIIHSFRKKKGRTRYMAFKIDLEKAYDKLKWNFIRDILIRVNLPIDIIDVTMSCVSTVSTSILFNGETLDPIFPSRDDLILFAKADGVNCAAIRDVLDTFCSIFGQTVSEAKSRVYFSPNVDRDTRELLCDTLGFASMSFLGKYLGFPLKQPSSSSHDYNFILDRVKQKLSGWKANLLSLASRSVLIQSSLVAIPLYIMQCSYLPSRVLDGLYRVNRNFLWGSTESAKKAHWVG</sequence>
<dbReference type="CDD" id="cd01650">
    <property type="entry name" value="RT_nLTR_like"/>
    <property type="match status" value="1"/>
</dbReference>
<dbReference type="PANTHER" id="PTHR33116">
    <property type="entry name" value="REVERSE TRANSCRIPTASE ZINC-BINDING DOMAIN-CONTAINING PROTEIN-RELATED-RELATED"/>
    <property type="match status" value="1"/>
</dbReference>
<dbReference type="InterPro" id="IPR043502">
    <property type="entry name" value="DNA/RNA_pol_sf"/>
</dbReference>
<dbReference type="AlphaFoldDB" id="A0AAW2D1K4"/>
<gene>
    <name evidence="2" type="ORF">SO802_011525</name>
</gene>
<evidence type="ECO:0000313" key="2">
    <source>
        <dbReference type="EMBL" id="KAL0003964.1"/>
    </source>
</evidence>
<dbReference type="Pfam" id="PF00078">
    <property type="entry name" value="RVT_1"/>
    <property type="match status" value="1"/>
</dbReference>
<dbReference type="InterPro" id="IPR000477">
    <property type="entry name" value="RT_dom"/>
</dbReference>
<name>A0AAW2D1K4_9ROSI</name>
<dbReference type="Proteomes" id="UP001459277">
    <property type="component" value="Unassembled WGS sequence"/>
</dbReference>
<dbReference type="EMBL" id="JAZDWU010000004">
    <property type="protein sequence ID" value="KAL0003964.1"/>
    <property type="molecule type" value="Genomic_DNA"/>
</dbReference>
<comment type="caution">
    <text evidence="2">The sequence shown here is derived from an EMBL/GenBank/DDBJ whole genome shotgun (WGS) entry which is preliminary data.</text>
</comment>
<protein>
    <recommendedName>
        <fullName evidence="1">Reverse transcriptase domain-containing protein</fullName>
    </recommendedName>
</protein>